<protein>
    <submittedName>
        <fullName evidence="2">Uncharacterized protein</fullName>
    </submittedName>
</protein>
<dbReference type="Proteomes" id="UP000324222">
    <property type="component" value="Unassembled WGS sequence"/>
</dbReference>
<dbReference type="AlphaFoldDB" id="A0A5B7HDP3"/>
<gene>
    <name evidence="2" type="ORF">E2C01_063439</name>
</gene>
<evidence type="ECO:0000313" key="3">
    <source>
        <dbReference type="Proteomes" id="UP000324222"/>
    </source>
</evidence>
<sequence>MDHRHPSRPPITHADPGPSAEINPQRWATLPASGLRAHSMRIFTPIEVHCLSLLPSSFRKYHESFNFVFRN</sequence>
<reference evidence="2 3" key="1">
    <citation type="submission" date="2019-05" db="EMBL/GenBank/DDBJ databases">
        <title>Another draft genome of Portunus trituberculatus and its Hox gene families provides insights of decapod evolution.</title>
        <authorList>
            <person name="Jeong J.-H."/>
            <person name="Song I."/>
            <person name="Kim S."/>
            <person name="Choi T."/>
            <person name="Kim D."/>
            <person name="Ryu S."/>
            <person name="Kim W."/>
        </authorList>
    </citation>
    <scope>NUCLEOTIDE SEQUENCE [LARGE SCALE GENOMIC DNA]</scope>
    <source>
        <tissue evidence="2">Muscle</tissue>
    </source>
</reference>
<accession>A0A5B7HDP3</accession>
<dbReference type="EMBL" id="VSRR010029063">
    <property type="protein sequence ID" value="MPC69222.1"/>
    <property type="molecule type" value="Genomic_DNA"/>
</dbReference>
<feature type="region of interest" description="Disordered" evidence="1">
    <location>
        <begin position="1"/>
        <end position="24"/>
    </location>
</feature>
<comment type="caution">
    <text evidence="2">The sequence shown here is derived from an EMBL/GenBank/DDBJ whole genome shotgun (WGS) entry which is preliminary data.</text>
</comment>
<name>A0A5B7HDP3_PORTR</name>
<proteinExistence type="predicted"/>
<keyword evidence="3" id="KW-1185">Reference proteome</keyword>
<organism evidence="2 3">
    <name type="scientific">Portunus trituberculatus</name>
    <name type="common">Swimming crab</name>
    <name type="synonym">Neptunus trituberculatus</name>
    <dbReference type="NCBI Taxonomy" id="210409"/>
    <lineage>
        <taxon>Eukaryota</taxon>
        <taxon>Metazoa</taxon>
        <taxon>Ecdysozoa</taxon>
        <taxon>Arthropoda</taxon>
        <taxon>Crustacea</taxon>
        <taxon>Multicrustacea</taxon>
        <taxon>Malacostraca</taxon>
        <taxon>Eumalacostraca</taxon>
        <taxon>Eucarida</taxon>
        <taxon>Decapoda</taxon>
        <taxon>Pleocyemata</taxon>
        <taxon>Brachyura</taxon>
        <taxon>Eubrachyura</taxon>
        <taxon>Portunoidea</taxon>
        <taxon>Portunidae</taxon>
        <taxon>Portuninae</taxon>
        <taxon>Portunus</taxon>
    </lineage>
</organism>
<evidence type="ECO:0000256" key="1">
    <source>
        <dbReference type="SAM" id="MobiDB-lite"/>
    </source>
</evidence>
<evidence type="ECO:0000313" key="2">
    <source>
        <dbReference type="EMBL" id="MPC69222.1"/>
    </source>
</evidence>